<sequence length="67" mass="7845">MTERDIMRLFEKYDGEVSMSDFTPDELADLIAAETEEELPVSFKEKYFSKYDDVKVAGSKKLSRLDW</sequence>
<protein>
    <submittedName>
        <fullName evidence="1">Uncharacterized protein</fullName>
    </submittedName>
</protein>
<dbReference type="Proteomes" id="UP000823990">
    <property type="component" value="Unassembled WGS sequence"/>
</dbReference>
<evidence type="ECO:0000313" key="1">
    <source>
        <dbReference type="EMBL" id="HIW02484.1"/>
    </source>
</evidence>
<proteinExistence type="predicted"/>
<dbReference type="AlphaFoldDB" id="A0A9D1PZI5"/>
<organism evidence="1 2">
    <name type="scientific">Candidatus Protoclostridium stercorigallinarum</name>
    <dbReference type="NCBI Taxonomy" id="2838741"/>
    <lineage>
        <taxon>Bacteria</taxon>
        <taxon>Bacillati</taxon>
        <taxon>Bacillota</taxon>
        <taxon>Clostridia</taxon>
        <taxon>Candidatus Protoclostridium</taxon>
    </lineage>
</organism>
<reference evidence="1" key="1">
    <citation type="journal article" date="2021" name="PeerJ">
        <title>Extensive microbial diversity within the chicken gut microbiome revealed by metagenomics and culture.</title>
        <authorList>
            <person name="Gilroy R."/>
            <person name="Ravi A."/>
            <person name="Getino M."/>
            <person name="Pursley I."/>
            <person name="Horton D.L."/>
            <person name="Alikhan N.F."/>
            <person name="Baker D."/>
            <person name="Gharbi K."/>
            <person name="Hall N."/>
            <person name="Watson M."/>
            <person name="Adriaenssens E.M."/>
            <person name="Foster-Nyarko E."/>
            <person name="Jarju S."/>
            <person name="Secka A."/>
            <person name="Antonio M."/>
            <person name="Oren A."/>
            <person name="Chaudhuri R.R."/>
            <person name="La Ragione R."/>
            <person name="Hildebrand F."/>
            <person name="Pallen M.J."/>
        </authorList>
    </citation>
    <scope>NUCLEOTIDE SEQUENCE</scope>
    <source>
        <strain evidence="1">12435</strain>
    </source>
</reference>
<comment type="caution">
    <text evidence="1">The sequence shown here is derived from an EMBL/GenBank/DDBJ whole genome shotgun (WGS) entry which is preliminary data.</text>
</comment>
<reference evidence="1" key="2">
    <citation type="submission" date="2021-04" db="EMBL/GenBank/DDBJ databases">
        <authorList>
            <person name="Gilroy R."/>
        </authorList>
    </citation>
    <scope>NUCLEOTIDE SEQUENCE</scope>
    <source>
        <strain evidence="1">12435</strain>
    </source>
</reference>
<dbReference type="EMBL" id="DXHS01000068">
    <property type="protein sequence ID" value="HIW02484.1"/>
    <property type="molecule type" value="Genomic_DNA"/>
</dbReference>
<evidence type="ECO:0000313" key="2">
    <source>
        <dbReference type="Proteomes" id="UP000823990"/>
    </source>
</evidence>
<accession>A0A9D1PZI5</accession>
<name>A0A9D1PZI5_9FIRM</name>
<gene>
    <name evidence="1" type="ORF">H9892_04010</name>
</gene>